<proteinExistence type="predicted"/>
<evidence type="ECO:0000313" key="2">
    <source>
        <dbReference type="EMBL" id="MFD1603562.1"/>
    </source>
</evidence>
<keyword evidence="1" id="KW-0472">Membrane</keyword>
<keyword evidence="3" id="KW-1185">Reference proteome</keyword>
<organism evidence="2 3">
    <name type="scientific">Flavobacterium artemisiae</name>
    <dbReference type="NCBI Taxonomy" id="2126556"/>
    <lineage>
        <taxon>Bacteria</taxon>
        <taxon>Pseudomonadati</taxon>
        <taxon>Bacteroidota</taxon>
        <taxon>Flavobacteriia</taxon>
        <taxon>Flavobacteriales</taxon>
        <taxon>Flavobacteriaceae</taxon>
        <taxon>Flavobacterium</taxon>
    </lineage>
</organism>
<reference evidence="3" key="1">
    <citation type="journal article" date="2019" name="Int. J. Syst. Evol. Microbiol.">
        <title>The Global Catalogue of Microorganisms (GCM) 10K type strain sequencing project: providing services to taxonomists for standard genome sequencing and annotation.</title>
        <authorList>
            <consortium name="The Broad Institute Genomics Platform"/>
            <consortium name="The Broad Institute Genome Sequencing Center for Infectious Disease"/>
            <person name="Wu L."/>
            <person name="Ma J."/>
        </authorList>
    </citation>
    <scope>NUCLEOTIDE SEQUENCE [LARGE SCALE GENOMIC DNA]</scope>
    <source>
        <strain evidence="3">CCUG 70865</strain>
    </source>
</reference>
<dbReference type="PROSITE" id="PS51257">
    <property type="entry name" value="PROKAR_LIPOPROTEIN"/>
    <property type="match status" value="1"/>
</dbReference>
<comment type="caution">
    <text evidence="2">The sequence shown here is derived from an EMBL/GenBank/DDBJ whole genome shotgun (WGS) entry which is preliminary data.</text>
</comment>
<dbReference type="EMBL" id="JBHUDZ010000012">
    <property type="protein sequence ID" value="MFD1603562.1"/>
    <property type="molecule type" value="Genomic_DNA"/>
</dbReference>
<keyword evidence="1" id="KW-0812">Transmembrane</keyword>
<sequence>MKNLKNLDLTQKIAIAIPTLFFLSCITKRFIERFRFSTDFRWIYEYGSFGTLLLCIFLVIFSFANSILLLRDLKTKWLEKTLWLLLSSSVFLLVTVLMLIVMFKDFG</sequence>
<name>A0ABW4HEY4_9FLAO</name>
<evidence type="ECO:0000313" key="3">
    <source>
        <dbReference type="Proteomes" id="UP001597138"/>
    </source>
</evidence>
<gene>
    <name evidence="2" type="ORF">ACFSC2_12520</name>
</gene>
<feature type="transmembrane region" description="Helical" evidence="1">
    <location>
        <begin position="12"/>
        <end position="31"/>
    </location>
</feature>
<dbReference type="Proteomes" id="UP001597138">
    <property type="component" value="Unassembled WGS sequence"/>
</dbReference>
<accession>A0ABW4HEY4</accession>
<protein>
    <recommendedName>
        <fullName evidence="4">Lipoprotein</fullName>
    </recommendedName>
</protein>
<evidence type="ECO:0008006" key="4">
    <source>
        <dbReference type="Google" id="ProtNLM"/>
    </source>
</evidence>
<feature type="transmembrane region" description="Helical" evidence="1">
    <location>
        <begin position="51"/>
        <end position="70"/>
    </location>
</feature>
<keyword evidence="1" id="KW-1133">Transmembrane helix</keyword>
<feature type="transmembrane region" description="Helical" evidence="1">
    <location>
        <begin position="82"/>
        <end position="103"/>
    </location>
</feature>
<dbReference type="RefSeq" id="WP_379815104.1">
    <property type="nucleotide sequence ID" value="NZ_JBHUDZ010000012.1"/>
</dbReference>
<evidence type="ECO:0000256" key="1">
    <source>
        <dbReference type="SAM" id="Phobius"/>
    </source>
</evidence>